<dbReference type="PANTHER" id="PTHR46186">
    <property type="entry name" value="CYSTATIN"/>
    <property type="match status" value="1"/>
</dbReference>
<feature type="chain" id="PRO_5008788202" description="Cystatin domain-containing protein" evidence="4">
    <location>
        <begin position="20"/>
        <end position="272"/>
    </location>
</feature>
<feature type="non-terminal residue" evidence="7">
    <location>
        <position position="272"/>
    </location>
</feature>
<dbReference type="Pfam" id="PF08246">
    <property type="entry name" value="Inhibitor_I29"/>
    <property type="match status" value="1"/>
</dbReference>
<proteinExistence type="inferred from homology"/>
<evidence type="ECO:0000256" key="1">
    <source>
        <dbReference type="ARBA" id="ARBA00009403"/>
    </source>
</evidence>
<feature type="domain" description="Cathepsin propeptide inhibitor" evidence="6">
    <location>
        <begin position="170"/>
        <end position="227"/>
    </location>
</feature>
<sequence>MKEFGILLLFSCIFGACLSASAPLIGGEGTADPEEEGVKAAAAFAVEELNARSNSLFRTILSDVTHVTRQTVAGIRYKMAIVISQSSCKNSKKNRGKTVKDCPLKNGKSNECSVVVLDQSWMTPRFTLVEYNCQPISAKENQLNDAVMNRTPKKALLGADDHDVGNYGTFVAFKEKHGKVYADRLEEQRRFAIFRENMIKARRIQEKEQGDATYGASPFADLTAEEFRKNYLSPVWNVTHDPFLKPASIPIETPPDAFDWRDYDAVTPVKNQ</sequence>
<feature type="signal peptide" evidence="4">
    <location>
        <begin position="1"/>
        <end position="19"/>
    </location>
</feature>
<dbReference type="PROSITE" id="PS51257">
    <property type="entry name" value="PROKAR_LIPOPROTEIN"/>
    <property type="match status" value="1"/>
</dbReference>
<evidence type="ECO:0000256" key="4">
    <source>
        <dbReference type="SAM" id="SignalP"/>
    </source>
</evidence>
<dbReference type="SMART" id="SM00043">
    <property type="entry name" value="CY"/>
    <property type="match status" value="1"/>
</dbReference>
<reference evidence="8" key="3">
    <citation type="submission" date="2015-06" db="UniProtKB">
        <authorList>
            <consortium name="EnsemblMetazoa"/>
        </authorList>
    </citation>
    <scope>IDENTIFICATION</scope>
</reference>
<evidence type="ECO:0008006" key="10">
    <source>
        <dbReference type="Google" id="ProtNLM"/>
    </source>
</evidence>
<dbReference type="EnsemblMetazoa" id="CapteT222628">
    <property type="protein sequence ID" value="CapteP222628"/>
    <property type="gene ID" value="CapteG222628"/>
</dbReference>
<dbReference type="AlphaFoldDB" id="R7UNY2"/>
<evidence type="ECO:0000259" key="5">
    <source>
        <dbReference type="SMART" id="SM00043"/>
    </source>
</evidence>
<dbReference type="InterPro" id="IPR013201">
    <property type="entry name" value="Prot_inhib_I29"/>
</dbReference>
<dbReference type="SMART" id="SM00848">
    <property type="entry name" value="Inhibitor_I29"/>
    <property type="match status" value="1"/>
</dbReference>
<evidence type="ECO:0000313" key="7">
    <source>
        <dbReference type="EMBL" id="ELU07930.1"/>
    </source>
</evidence>
<reference evidence="7 9" key="2">
    <citation type="journal article" date="2013" name="Nature">
        <title>Insights into bilaterian evolution from three spiralian genomes.</title>
        <authorList>
            <person name="Simakov O."/>
            <person name="Marletaz F."/>
            <person name="Cho S.J."/>
            <person name="Edsinger-Gonzales E."/>
            <person name="Havlak P."/>
            <person name="Hellsten U."/>
            <person name="Kuo D.H."/>
            <person name="Larsson T."/>
            <person name="Lv J."/>
            <person name="Arendt D."/>
            <person name="Savage R."/>
            <person name="Osoegawa K."/>
            <person name="de Jong P."/>
            <person name="Grimwood J."/>
            <person name="Chapman J.A."/>
            <person name="Shapiro H."/>
            <person name="Aerts A."/>
            <person name="Otillar R.P."/>
            <person name="Terry A.Y."/>
            <person name="Boore J.L."/>
            <person name="Grigoriev I.V."/>
            <person name="Lindberg D.R."/>
            <person name="Seaver E.C."/>
            <person name="Weisblat D.A."/>
            <person name="Putnam N.H."/>
            <person name="Rokhsar D.S."/>
        </authorList>
    </citation>
    <scope>NUCLEOTIDE SEQUENCE</scope>
    <source>
        <strain evidence="7 9">I ESC-2004</strain>
    </source>
</reference>
<dbReference type="STRING" id="283909.R7UNY2"/>
<dbReference type="GO" id="GO:0031982">
    <property type="term" value="C:vesicle"/>
    <property type="evidence" value="ECO:0007669"/>
    <property type="project" value="TreeGrafter"/>
</dbReference>
<dbReference type="GO" id="GO:0004869">
    <property type="term" value="F:cysteine-type endopeptidase inhibitor activity"/>
    <property type="evidence" value="ECO:0007669"/>
    <property type="project" value="UniProtKB-KW"/>
</dbReference>
<accession>R7UNY2</accession>
<evidence type="ECO:0000256" key="3">
    <source>
        <dbReference type="ARBA" id="ARBA00022704"/>
    </source>
</evidence>
<keyword evidence="3" id="KW-0789">Thiol protease inhibitor</keyword>
<dbReference type="Proteomes" id="UP000014760">
    <property type="component" value="Unassembled WGS sequence"/>
</dbReference>
<dbReference type="GO" id="GO:0005737">
    <property type="term" value="C:cytoplasm"/>
    <property type="evidence" value="ECO:0007669"/>
    <property type="project" value="TreeGrafter"/>
</dbReference>
<evidence type="ECO:0000313" key="8">
    <source>
        <dbReference type="EnsemblMetazoa" id="CapteP222628"/>
    </source>
</evidence>
<reference evidence="9" key="1">
    <citation type="submission" date="2012-12" db="EMBL/GenBank/DDBJ databases">
        <authorList>
            <person name="Hellsten U."/>
            <person name="Grimwood J."/>
            <person name="Chapman J.A."/>
            <person name="Shapiro H."/>
            <person name="Aerts A."/>
            <person name="Otillar R.P."/>
            <person name="Terry A.Y."/>
            <person name="Boore J.L."/>
            <person name="Simakov O."/>
            <person name="Marletaz F."/>
            <person name="Cho S.-J."/>
            <person name="Edsinger-Gonzales E."/>
            <person name="Havlak P."/>
            <person name="Kuo D.-H."/>
            <person name="Larsson T."/>
            <person name="Lv J."/>
            <person name="Arendt D."/>
            <person name="Savage R."/>
            <person name="Osoegawa K."/>
            <person name="de Jong P."/>
            <person name="Lindberg D.R."/>
            <person name="Seaver E.C."/>
            <person name="Weisblat D.A."/>
            <person name="Putnam N.H."/>
            <person name="Grigoriev I.V."/>
            <person name="Rokhsar D.S."/>
        </authorList>
    </citation>
    <scope>NUCLEOTIDE SEQUENCE</scope>
    <source>
        <strain evidence="9">I ESC-2004</strain>
    </source>
</reference>
<comment type="similarity">
    <text evidence="1">Belongs to the cystatin family.</text>
</comment>
<evidence type="ECO:0000313" key="9">
    <source>
        <dbReference type="Proteomes" id="UP000014760"/>
    </source>
</evidence>
<dbReference type="EMBL" id="AMQN01022036">
    <property type="status" value="NOT_ANNOTATED_CDS"/>
    <property type="molecule type" value="Genomic_DNA"/>
</dbReference>
<gene>
    <name evidence="7" type="ORF">CAPTEDRAFT_222628</name>
</gene>
<evidence type="ECO:0000256" key="2">
    <source>
        <dbReference type="ARBA" id="ARBA00022690"/>
    </source>
</evidence>
<dbReference type="Gene3D" id="3.90.70.10">
    <property type="entry name" value="Cysteine proteinases"/>
    <property type="match status" value="1"/>
</dbReference>
<dbReference type="CDD" id="cd00042">
    <property type="entry name" value="CY"/>
    <property type="match status" value="1"/>
</dbReference>
<dbReference type="Gene3D" id="3.10.450.10">
    <property type="match status" value="1"/>
</dbReference>
<keyword evidence="2" id="KW-0646">Protease inhibitor</keyword>
<dbReference type="OrthoDB" id="6257841at2759"/>
<dbReference type="OMA" id="VHRAWEN"/>
<dbReference type="InterPro" id="IPR000010">
    <property type="entry name" value="Cystatin_dom"/>
</dbReference>
<dbReference type="PANTHER" id="PTHR46186:SF2">
    <property type="entry name" value="CYSTATIN"/>
    <property type="match status" value="1"/>
</dbReference>
<dbReference type="InterPro" id="IPR038765">
    <property type="entry name" value="Papain-like_cys_pep_sf"/>
</dbReference>
<dbReference type="Pfam" id="PF00031">
    <property type="entry name" value="Cystatin"/>
    <property type="match status" value="1"/>
</dbReference>
<name>R7UNY2_CAPTE</name>
<feature type="domain" description="Cystatin" evidence="5">
    <location>
        <begin position="23"/>
        <end position="134"/>
    </location>
</feature>
<dbReference type="EMBL" id="KB299514">
    <property type="protein sequence ID" value="ELU07930.1"/>
    <property type="molecule type" value="Genomic_DNA"/>
</dbReference>
<dbReference type="GO" id="GO:0005615">
    <property type="term" value="C:extracellular space"/>
    <property type="evidence" value="ECO:0007669"/>
    <property type="project" value="TreeGrafter"/>
</dbReference>
<dbReference type="SUPFAM" id="SSF54403">
    <property type="entry name" value="Cystatin/monellin"/>
    <property type="match status" value="1"/>
</dbReference>
<dbReference type="SUPFAM" id="SSF54001">
    <property type="entry name" value="Cysteine proteinases"/>
    <property type="match status" value="1"/>
</dbReference>
<dbReference type="HOGENOM" id="CLU_1025140_0_0_1"/>
<dbReference type="InterPro" id="IPR046350">
    <property type="entry name" value="Cystatin_sf"/>
</dbReference>
<organism evidence="7">
    <name type="scientific">Capitella teleta</name>
    <name type="common">Polychaete worm</name>
    <dbReference type="NCBI Taxonomy" id="283909"/>
    <lineage>
        <taxon>Eukaryota</taxon>
        <taxon>Metazoa</taxon>
        <taxon>Spiralia</taxon>
        <taxon>Lophotrochozoa</taxon>
        <taxon>Annelida</taxon>
        <taxon>Polychaeta</taxon>
        <taxon>Sedentaria</taxon>
        <taxon>Scolecida</taxon>
        <taxon>Capitellidae</taxon>
        <taxon>Capitella</taxon>
    </lineage>
</organism>
<evidence type="ECO:0000259" key="6">
    <source>
        <dbReference type="SMART" id="SM00848"/>
    </source>
</evidence>
<protein>
    <recommendedName>
        <fullName evidence="10">Cystatin domain-containing protein</fullName>
    </recommendedName>
</protein>
<keyword evidence="9" id="KW-1185">Reference proteome</keyword>
<keyword evidence="4" id="KW-0732">Signal</keyword>